<evidence type="ECO:0000256" key="6">
    <source>
        <dbReference type="SAM" id="Phobius"/>
    </source>
</evidence>
<accession>A0A9D4Z988</accession>
<comment type="caution">
    <text evidence="7">The sequence shown here is derived from an EMBL/GenBank/DDBJ whole genome shotgun (WGS) entry which is preliminary data.</text>
</comment>
<evidence type="ECO:0000256" key="2">
    <source>
        <dbReference type="ARBA" id="ARBA00022692"/>
    </source>
</evidence>
<dbReference type="OrthoDB" id="417520at2759"/>
<keyword evidence="8" id="KW-1185">Reference proteome</keyword>
<feature type="transmembrane region" description="Helical" evidence="6">
    <location>
        <begin position="170"/>
        <end position="190"/>
    </location>
</feature>
<sequence length="440" mass="48089">MATAAATSTTSLLEYAVAIKSRRRYGRPIATGRKENQDCHSCTVASQRLAQTWLVSTSHSGYGNGWLKPSRLHCSSWNLFSSSGSTPESKVSEREEESGCATSSEDAENTKHEHANSQIEESIPSLDAVVIEATERVVETVEVAAQTVSSVGEIEGPILLEEPTINHATAIRTVIFWVCSAIVFGIFVWLKEGSGKASEFFAGYIVEQSLSVDNLVVFIIIFKFFQVPLQNQSRILTYGISGAIVFRATMILLGVATIQKFEAVNLFFASILIFTSYKLLAEEDANDEDLSKNFIVNICKRFIPVTEKYDGNKFFTTIEGSRKATPLFLTLAVIELSDIAFAVDSIPAVFGVTRDPFIVFSSNIFAICGLRSLYTIISSSMGELEYIQPSVAVVLGFIGSKMIADFFGFHLPREASLGVVVSVLGLGVGLSLWKKQKADE</sequence>
<feature type="transmembrane region" description="Helical" evidence="6">
    <location>
        <begin position="235"/>
        <end position="256"/>
    </location>
</feature>
<evidence type="ECO:0000256" key="3">
    <source>
        <dbReference type="ARBA" id="ARBA00022989"/>
    </source>
</evidence>
<protein>
    <submittedName>
        <fullName evidence="7">Uncharacterized protein</fullName>
    </submittedName>
</protein>
<dbReference type="NCBIfam" id="TIGR03718">
    <property type="entry name" value="R_switched_Alx"/>
    <property type="match status" value="1"/>
</dbReference>
<dbReference type="InterPro" id="IPR022369">
    <property type="entry name" value="Integral_membrane_TerC_rswitch"/>
</dbReference>
<dbReference type="AlphaFoldDB" id="A0A9D4Z988"/>
<evidence type="ECO:0000256" key="1">
    <source>
        <dbReference type="ARBA" id="ARBA00004141"/>
    </source>
</evidence>
<dbReference type="PANTHER" id="PTHR30238:SF0">
    <property type="entry name" value="THYLAKOID MEMBRANE PROTEIN TERC, CHLOROPLASTIC"/>
    <property type="match status" value="1"/>
</dbReference>
<dbReference type="EMBL" id="JABFUD020000018">
    <property type="protein sequence ID" value="KAI5066324.1"/>
    <property type="molecule type" value="Genomic_DNA"/>
</dbReference>
<dbReference type="GO" id="GO:0016020">
    <property type="term" value="C:membrane"/>
    <property type="evidence" value="ECO:0007669"/>
    <property type="project" value="UniProtKB-SubCell"/>
</dbReference>
<reference evidence="7" key="1">
    <citation type="submission" date="2021-01" db="EMBL/GenBank/DDBJ databases">
        <title>Adiantum capillus-veneris genome.</title>
        <authorList>
            <person name="Fang Y."/>
            <person name="Liao Q."/>
        </authorList>
    </citation>
    <scope>NUCLEOTIDE SEQUENCE</scope>
    <source>
        <strain evidence="7">H3</strain>
        <tissue evidence="7">Leaf</tissue>
    </source>
</reference>
<evidence type="ECO:0000256" key="5">
    <source>
        <dbReference type="SAM" id="MobiDB-lite"/>
    </source>
</evidence>
<evidence type="ECO:0000313" key="8">
    <source>
        <dbReference type="Proteomes" id="UP000886520"/>
    </source>
</evidence>
<dbReference type="InterPro" id="IPR005496">
    <property type="entry name" value="Integral_membrane_TerC"/>
</dbReference>
<keyword evidence="2 6" id="KW-0812">Transmembrane</keyword>
<gene>
    <name evidence="7" type="ORF">GOP47_0018948</name>
</gene>
<feature type="transmembrane region" description="Helical" evidence="6">
    <location>
        <begin position="210"/>
        <end position="229"/>
    </location>
</feature>
<dbReference type="Proteomes" id="UP000886520">
    <property type="component" value="Chromosome 18"/>
</dbReference>
<comment type="subcellular location">
    <subcellularLocation>
        <location evidence="1">Membrane</location>
        <topology evidence="1">Multi-pass membrane protein</topology>
    </subcellularLocation>
</comment>
<dbReference type="PANTHER" id="PTHR30238">
    <property type="entry name" value="MEMBRANE BOUND PREDICTED REDOX MODULATOR"/>
    <property type="match status" value="1"/>
</dbReference>
<keyword evidence="3 6" id="KW-1133">Transmembrane helix</keyword>
<keyword evidence="4 6" id="KW-0472">Membrane</keyword>
<feature type="transmembrane region" description="Helical" evidence="6">
    <location>
        <begin position="415"/>
        <end position="433"/>
    </location>
</feature>
<evidence type="ECO:0000313" key="7">
    <source>
        <dbReference type="EMBL" id="KAI5066324.1"/>
    </source>
</evidence>
<dbReference type="Pfam" id="PF03741">
    <property type="entry name" value="TerC"/>
    <property type="match status" value="1"/>
</dbReference>
<evidence type="ECO:0000256" key="4">
    <source>
        <dbReference type="ARBA" id="ARBA00023136"/>
    </source>
</evidence>
<organism evidence="7 8">
    <name type="scientific">Adiantum capillus-veneris</name>
    <name type="common">Maidenhair fern</name>
    <dbReference type="NCBI Taxonomy" id="13818"/>
    <lineage>
        <taxon>Eukaryota</taxon>
        <taxon>Viridiplantae</taxon>
        <taxon>Streptophyta</taxon>
        <taxon>Embryophyta</taxon>
        <taxon>Tracheophyta</taxon>
        <taxon>Polypodiopsida</taxon>
        <taxon>Polypodiidae</taxon>
        <taxon>Polypodiales</taxon>
        <taxon>Pteridineae</taxon>
        <taxon>Pteridaceae</taxon>
        <taxon>Vittarioideae</taxon>
        <taxon>Adiantum</taxon>
    </lineage>
</organism>
<feature type="region of interest" description="Disordered" evidence="5">
    <location>
        <begin position="82"/>
        <end position="118"/>
    </location>
</feature>
<name>A0A9D4Z988_ADICA</name>
<proteinExistence type="predicted"/>